<evidence type="ECO:0000256" key="7">
    <source>
        <dbReference type="ARBA" id="ARBA00023242"/>
    </source>
</evidence>
<dbReference type="GO" id="GO:0003713">
    <property type="term" value="F:transcription coactivator activity"/>
    <property type="evidence" value="ECO:0007669"/>
    <property type="project" value="TreeGrafter"/>
</dbReference>
<feature type="compositionally biased region" description="Polar residues" evidence="9">
    <location>
        <begin position="243"/>
        <end position="261"/>
    </location>
</feature>
<dbReference type="GO" id="GO:0045944">
    <property type="term" value="P:positive regulation of transcription by RNA polymerase II"/>
    <property type="evidence" value="ECO:0007669"/>
    <property type="project" value="TreeGrafter"/>
</dbReference>
<evidence type="ECO:0000256" key="9">
    <source>
        <dbReference type="SAM" id="MobiDB-lite"/>
    </source>
</evidence>
<evidence type="ECO:0000256" key="2">
    <source>
        <dbReference type="ARBA" id="ARBA00013184"/>
    </source>
</evidence>
<comment type="subcellular location">
    <subcellularLocation>
        <location evidence="1">Nucleus</location>
    </subcellularLocation>
</comment>
<organism evidence="11">
    <name type="scientific">Hemiselmis tepida</name>
    <dbReference type="NCBI Taxonomy" id="464990"/>
    <lineage>
        <taxon>Eukaryota</taxon>
        <taxon>Cryptophyceae</taxon>
        <taxon>Cryptomonadales</taxon>
        <taxon>Hemiselmidaceae</taxon>
        <taxon>Hemiselmis</taxon>
    </lineage>
</organism>
<evidence type="ECO:0000256" key="4">
    <source>
        <dbReference type="ARBA" id="ARBA00022853"/>
    </source>
</evidence>
<gene>
    <name evidence="11" type="ORF">HTEP1355_LOCUS951</name>
</gene>
<comment type="catalytic activity">
    <reaction evidence="8">
        <text>L-lysyl-[protein] + acetyl-CoA = N(6)-acetyl-L-lysyl-[protein] + CoA + H(+)</text>
        <dbReference type="Rhea" id="RHEA:45948"/>
        <dbReference type="Rhea" id="RHEA-COMP:9752"/>
        <dbReference type="Rhea" id="RHEA-COMP:10731"/>
        <dbReference type="ChEBI" id="CHEBI:15378"/>
        <dbReference type="ChEBI" id="CHEBI:29969"/>
        <dbReference type="ChEBI" id="CHEBI:57287"/>
        <dbReference type="ChEBI" id="CHEBI:57288"/>
        <dbReference type="ChEBI" id="CHEBI:61930"/>
        <dbReference type="EC" id="2.3.1.48"/>
    </reaction>
</comment>
<dbReference type="PANTHER" id="PTHR13808">
    <property type="entry name" value="CBP/P300-RELATED"/>
    <property type="match status" value="1"/>
</dbReference>
<dbReference type="GO" id="GO:0031490">
    <property type="term" value="F:chromatin DNA binding"/>
    <property type="evidence" value="ECO:0007669"/>
    <property type="project" value="TreeGrafter"/>
</dbReference>
<keyword evidence="5" id="KW-0805">Transcription regulation</keyword>
<evidence type="ECO:0000256" key="3">
    <source>
        <dbReference type="ARBA" id="ARBA00022679"/>
    </source>
</evidence>
<feature type="compositionally biased region" description="Low complexity" evidence="9">
    <location>
        <begin position="288"/>
        <end position="297"/>
    </location>
</feature>
<dbReference type="GO" id="GO:0005667">
    <property type="term" value="C:transcription regulator complex"/>
    <property type="evidence" value="ECO:0007669"/>
    <property type="project" value="TreeGrafter"/>
</dbReference>
<dbReference type="InterPro" id="IPR031162">
    <property type="entry name" value="CBP_P300_HAT"/>
</dbReference>
<keyword evidence="6" id="KW-0804">Transcription</keyword>
<feature type="compositionally biased region" description="Low complexity" evidence="9">
    <location>
        <begin position="701"/>
        <end position="711"/>
    </location>
</feature>
<dbReference type="EMBL" id="HBFN01001480">
    <property type="protein sequence ID" value="CAD8777857.1"/>
    <property type="molecule type" value="Transcribed_RNA"/>
</dbReference>
<evidence type="ECO:0000313" key="11">
    <source>
        <dbReference type="EMBL" id="CAD8777857.1"/>
    </source>
</evidence>
<feature type="region of interest" description="Disordered" evidence="9">
    <location>
        <begin position="239"/>
        <end position="271"/>
    </location>
</feature>
<dbReference type="SMART" id="SM01250">
    <property type="entry name" value="KAT11"/>
    <property type="match status" value="1"/>
</dbReference>
<sequence length="772" mass="82940">MATVASRSGGAVGMRKKTAVPGVPVLPAPLTDEIMAAAIRELPDGTRRATEACLKCFKERKFTAKDMTAFVHSIASQSQTLNAVLRSTPGAQAARGKTAGVASKVPTTSSAKVPFGGGGATRPAQRAPPSEQAIEDTKFEKTEQAVDMTSKLIERRRREVLRRQLAAFPGSQHQKYSQYVASVIRRLADQVPPQGKAALLDAMRSYVAHTTTPEQFVESVRTIVDDCGITIPLEYSPEHETRAQQPQGNHSNKRGSQQPSQASRKRARAEAASAASAAAALPVINIDSSPSPTSSSSYAATPMADAGSDTAWSPREGAGFAPSCHEGPVSSRELNQTALGDFLTLRAGQESLAERNVQVKVVSQTMQQAGGEAGGCYRVKSIFAFQQLDAQGEVMLLGMYVHEFGPEAPPETRGRVLIECIDSIPIHGNERSEERQKLLTGILMGYIEYVRGQGFSHIHLRVPPPSAENHHVFTARSLSVRLEATVRMAHWYRRLMETAQSKGLVHSFDLNSHLSKMATFPPSVLPSSDLAEEHAFATMRSQLSRSIQSGERSEVDVKLFQKLISFKDRFCVASLHDPASHAPPLLADQTPNFATNISAKRLTFVLACKRESLCFGSLSDAKMSTMLLLARMISDQRGAGAQLDPPACSAGGAGAGSRRLGESDMDAEPLVAEFHEHQHAGDGRNQARDGHHHHGHHHGMGEMQHGMQHGGPSWSADGAGDFGMGEGRRNATFDCQSAMGAADIGGWEGAEMCETVGGVEDAELFADSLLSM</sequence>
<evidence type="ECO:0000256" key="1">
    <source>
        <dbReference type="ARBA" id="ARBA00004123"/>
    </source>
</evidence>
<evidence type="ECO:0000256" key="5">
    <source>
        <dbReference type="ARBA" id="ARBA00023015"/>
    </source>
</evidence>
<protein>
    <recommendedName>
        <fullName evidence="2">histone acetyltransferase</fullName>
        <ecNumber evidence="2">2.3.1.48</ecNumber>
    </recommendedName>
</protein>
<dbReference type="AlphaFoldDB" id="A0A7S0V9A0"/>
<dbReference type="GO" id="GO:0000123">
    <property type="term" value="C:histone acetyltransferase complex"/>
    <property type="evidence" value="ECO:0007669"/>
    <property type="project" value="TreeGrafter"/>
</dbReference>
<accession>A0A7S0V9A0</accession>
<feature type="region of interest" description="Disordered" evidence="9">
    <location>
        <begin position="95"/>
        <end position="132"/>
    </location>
</feature>
<feature type="compositionally biased region" description="Basic and acidic residues" evidence="9">
    <location>
        <begin position="678"/>
        <end position="689"/>
    </location>
</feature>
<feature type="region of interest" description="Disordered" evidence="9">
    <location>
        <begin position="678"/>
        <end position="718"/>
    </location>
</feature>
<keyword evidence="4" id="KW-0156">Chromatin regulator</keyword>
<feature type="domain" description="CBP/p300-type HAT" evidence="10">
    <location>
        <begin position="315"/>
        <end position="637"/>
    </location>
</feature>
<reference evidence="11" key="1">
    <citation type="submission" date="2021-01" db="EMBL/GenBank/DDBJ databases">
        <authorList>
            <person name="Corre E."/>
            <person name="Pelletier E."/>
            <person name="Niang G."/>
            <person name="Scheremetjew M."/>
            <person name="Finn R."/>
            <person name="Kale V."/>
            <person name="Holt S."/>
            <person name="Cochrane G."/>
            <person name="Meng A."/>
            <person name="Brown T."/>
            <person name="Cohen L."/>
        </authorList>
    </citation>
    <scope>NUCLEOTIDE SEQUENCE</scope>
    <source>
        <strain evidence="11">CCMP443</strain>
    </source>
</reference>
<keyword evidence="3" id="KW-0808">Transferase</keyword>
<name>A0A7S0V9A0_9CRYP</name>
<dbReference type="InterPro" id="IPR013178">
    <property type="entry name" value="Histone_AcTrfase_Rtt109/CBP"/>
</dbReference>
<keyword evidence="7" id="KW-0539">Nucleus</keyword>
<dbReference type="GO" id="GO:0004402">
    <property type="term" value="F:histone acetyltransferase activity"/>
    <property type="evidence" value="ECO:0007669"/>
    <property type="project" value="InterPro"/>
</dbReference>
<feature type="region of interest" description="Disordered" evidence="9">
    <location>
        <begin position="285"/>
        <end position="331"/>
    </location>
</feature>
<dbReference type="GO" id="GO:0005634">
    <property type="term" value="C:nucleus"/>
    <property type="evidence" value="ECO:0007669"/>
    <property type="project" value="UniProtKB-SubCell"/>
</dbReference>
<feature type="region of interest" description="Disordered" evidence="9">
    <location>
        <begin position="639"/>
        <end position="663"/>
    </location>
</feature>
<evidence type="ECO:0000256" key="8">
    <source>
        <dbReference type="ARBA" id="ARBA00048017"/>
    </source>
</evidence>
<evidence type="ECO:0000259" key="10">
    <source>
        <dbReference type="PROSITE" id="PS51727"/>
    </source>
</evidence>
<dbReference type="PROSITE" id="PS51727">
    <property type="entry name" value="CBP_P300_HAT"/>
    <property type="match status" value="1"/>
</dbReference>
<evidence type="ECO:0000256" key="6">
    <source>
        <dbReference type="ARBA" id="ARBA00023163"/>
    </source>
</evidence>
<dbReference type="EC" id="2.3.1.48" evidence="2"/>
<dbReference type="PANTHER" id="PTHR13808:SF1">
    <property type="entry name" value="HISTONE ACETYLTRANSFERASE"/>
    <property type="match status" value="1"/>
</dbReference>
<proteinExistence type="predicted"/>